<dbReference type="SUPFAM" id="SSF47413">
    <property type="entry name" value="lambda repressor-like DNA-binding domains"/>
    <property type="match status" value="1"/>
</dbReference>
<dbReference type="GO" id="GO:0003677">
    <property type="term" value="F:DNA binding"/>
    <property type="evidence" value="ECO:0007669"/>
    <property type="project" value="UniProtKB-KW"/>
</dbReference>
<dbReference type="CDD" id="cd00093">
    <property type="entry name" value="HTH_XRE"/>
    <property type="match status" value="1"/>
</dbReference>
<keyword evidence="2" id="KW-0812">Transmembrane</keyword>
<feature type="transmembrane region" description="Helical" evidence="2">
    <location>
        <begin position="110"/>
        <end position="129"/>
    </location>
</feature>
<evidence type="ECO:0000256" key="2">
    <source>
        <dbReference type="SAM" id="Phobius"/>
    </source>
</evidence>
<gene>
    <name evidence="4" type="ORF">SAMN04488558_10463</name>
</gene>
<reference evidence="4 5" key="1">
    <citation type="submission" date="2016-10" db="EMBL/GenBank/DDBJ databases">
        <authorList>
            <person name="de Groot N.N."/>
        </authorList>
    </citation>
    <scope>NUCLEOTIDE SEQUENCE [LARGE SCALE GENOMIC DNA]</scope>
    <source>
        <strain evidence="4 5">DSM 15695</strain>
    </source>
</reference>
<feature type="transmembrane region" description="Helical" evidence="2">
    <location>
        <begin position="85"/>
        <end position="104"/>
    </location>
</feature>
<accession>A0A1H9CKF6</accession>
<dbReference type="Gene3D" id="1.10.260.40">
    <property type="entry name" value="lambda repressor-like DNA-binding domains"/>
    <property type="match status" value="1"/>
</dbReference>
<organism evidence="4 5">
    <name type="scientific">Ignavigranum ruoffiae</name>
    <dbReference type="NCBI Taxonomy" id="89093"/>
    <lineage>
        <taxon>Bacteria</taxon>
        <taxon>Bacillati</taxon>
        <taxon>Bacillota</taxon>
        <taxon>Bacilli</taxon>
        <taxon>Lactobacillales</taxon>
        <taxon>Aerococcaceae</taxon>
        <taxon>Ignavigranum</taxon>
    </lineage>
</organism>
<evidence type="ECO:0000256" key="1">
    <source>
        <dbReference type="ARBA" id="ARBA00023125"/>
    </source>
</evidence>
<dbReference type="PANTHER" id="PTHR46558:SF4">
    <property type="entry name" value="DNA-BIDING PHAGE PROTEIN"/>
    <property type="match status" value="1"/>
</dbReference>
<evidence type="ECO:0000313" key="5">
    <source>
        <dbReference type="Proteomes" id="UP000198833"/>
    </source>
</evidence>
<keyword evidence="2" id="KW-1133">Transmembrane helix</keyword>
<dbReference type="OrthoDB" id="9805856at2"/>
<name>A0A1H9CKF6_9LACT</name>
<evidence type="ECO:0000313" key="4">
    <source>
        <dbReference type="EMBL" id="SEQ01700.1"/>
    </source>
</evidence>
<feature type="domain" description="HTH cro/C1-type" evidence="3">
    <location>
        <begin position="7"/>
        <end position="61"/>
    </location>
</feature>
<dbReference type="RefSeq" id="WP_092571209.1">
    <property type="nucleotide sequence ID" value="NZ_CALUDV010000026.1"/>
</dbReference>
<proteinExistence type="predicted"/>
<dbReference type="AlphaFoldDB" id="A0A1H9CKF6"/>
<dbReference type="InterPro" id="IPR001387">
    <property type="entry name" value="Cro/C1-type_HTH"/>
</dbReference>
<sequence>MTIGQQLKTARMQAGMTQEEISEALDVSRQTISNWENDKCYPDVRTVIELSELYQLSLDALLKKNKEFVQHIDDNTNVVKSNRKLIKAIVINILLILIVLLINYFLPLKIYGLVTIFILALCMTGFIYFELIRRL</sequence>
<dbReference type="Proteomes" id="UP000198833">
    <property type="component" value="Unassembled WGS sequence"/>
</dbReference>
<dbReference type="InterPro" id="IPR010982">
    <property type="entry name" value="Lambda_DNA-bd_dom_sf"/>
</dbReference>
<protein>
    <submittedName>
        <fullName evidence="4">DNA-binding transcriptional regulator, XRE-family HTH domain</fullName>
    </submittedName>
</protein>
<dbReference type="STRING" id="89093.SAMN04488558_10463"/>
<dbReference type="PANTHER" id="PTHR46558">
    <property type="entry name" value="TRACRIPTIONAL REGULATORY PROTEIN-RELATED-RELATED"/>
    <property type="match status" value="1"/>
</dbReference>
<keyword evidence="5" id="KW-1185">Reference proteome</keyword>
<evidence type="ECO:0000259" key="3">
    <source>
        <dbReference type="PROSITE" id="PS50943"/>
    </source>
</evidence>
<keyword evidence="2" id="KW-0472">Membrane</keyword>
<keyword evidence="1 4" id="KW-0238">DNA-binding</keyword>
<dbReference type="EMBL" id="FOEN01000004">
    <property type="protein sequence ID" value="SEQ01700.1"/>
    <property type="molecule type" value="Genomic_DNA"/>
</dbReference>
<dbReference type="SMART" id="SM00530">
    <property type="entry name" value="HTH_XRE"/>
    <property type="match status" value="1"/>
</dbReference>
<dbReference type="PROSITE" id="PS50943">
    <property type="entry name" value="HTH_CROC1"/>
    <property type="match status" value="1"/>
</dbReference>
<dbReference type="Pfam" id="PF01381">
    <property type="entry name" value="HTH_3"/>
    <property type="match status" value="1"/>
</dbReference>